<organism evidence="6 7">
    <name type="scientific">Ramlibacter pallidus</name>
    <dbReference type="NCBI Taxonomy" id="2780087"/>
    <lineage>
        <taxon>Bacteria</taxon>
        <taxon>Pseudomonadati</taxon>
        <taxon>Pseudomonadota</taxon>
        <taxon>Betaproteobacteria</taxon>
        <taxon>Burkholderiales</taxon>
        <taxon>Comamonadaceae</taxon>
        <taxon>Ramlibacter</taxon>
    </lineage>
</organism>
<comment type="caution">
    <text evidence="6">The sequence shown here is derived from an EMBL/GenBank/DDBJ whole genome shotgun (WGS) entry which is preliminary data.</text>
</comment>
<keyword evidence="2 5" id="KW-0812">Transmembrane</keyword>
<evidence type="ECO:0000256" key="1">
    <source>
        <dbReference type="ARBA" id="ARBA00004127"/>
    </source>
</evidence>
<protein>
    <submittedName>
        <fullName evidence="6">Isoprenylcysteine carboxylmethyltransferase family protein</fullName>
    </submittedName>
</protein>
<dbReference type="InterPro" id="IPR007318">
    <property type="entry name" value="Phopholipid_MeTrfase"/>
</dbReference>
<dbReference type="RefSeq" id="WP_193676409.1">
    <property type="nucleotide sequence ID" value="NZ_JADDIV010000003.1"/>
</dbReference>
<evidence type="ECO:0000256" key="3">
    <source>
        <dbReference type="ARBA" id="ARBA00022989"/>
    </source>
</evidence>
<reference evidence="6 7" key="1">
    <citation type="submission" date="2020-10" db="EMBL/GenBank/DDBJ databases">
        <title>Ramlibacter sp. HM2 16S ribosomal RNA gene Genome sequencing and assembly.</title>
        <authorList>
            <person name="Kang M."/>
        </authorList>
    </citation>
    <scope>NUCLEOTIDE SEQUENCE [LARGE SCALE GENOMIC DNA]</scope>
    <source>
        <strain evidence="6 7">HM2</strain>
    </source>
</reference>
<feature type="transmembrane region" description="Helical" evidence="5">
    <location>
        <begin position="37"/>
        <end position="60"/>
    </location>
</feature>
<feature type="transmembrane region" description="Helical" evidence="5">
    <location>
        <begin position="92"/>
        <end position="122"/>
    </location>
</feature>
<keyword evidence="4 5" id="KW-0472">Membrane</keyword>
<evidence type="ECO:0000313" key="7">
    <source>
        <dbReference type="Proteomes" id="UP000806285"/>
    </source>
</evidence>
<proteinExistence type="predicted"/>
<dbReference type="PANTHER" id="PTHR43847:SF1">
    <property type="entry name" value="BLL3993 PROTEIN"/>
    <property type="match status" value="1"/>
</dbReference>
<keyword evidence="3 5" id="KW-1133">Transmembrane helix</keyword>
<dbReference type="PANTHER" id="PTHR43847">
    <property type="entry name" value="BLL3993 PROTEIN"/>
    <property type="match status" value="1"/>
</dbReference>
<dbReference type="Gene3D" id="1.20.120.1630">
    <property type="match status" value="1"/>
</dbReference>
<evidence type="ECO:0000256" key="5">
    <source>
        <dbReference type="SAM" id="Phobius"/>
    </source>
</evidence>
<dbReference type="Proteomes" id="UP000806285">
    <property type="component" value="Unassembled WGS sequence"/>
</dbReference>
<dbReference type="InterPro" id="IPR052527">
    <property type="entry name" value="Metal_cation-efflux_comp"/>
</dbReference>
<evidence type="ECO:0000313" key="6">
    <source>
        <dbReference type="EMBL" id="MBE7367768.1"/>
    </source>
</evidence>
<accession>A0ABR9S2N5</accession>
<evidence type="ECO:0000256" key="4">
    <source>
        <dbReference type="ARBA" id="ARBA00023136"/>
    </source>
</evidence>
<keyword evidence="7" id="KW-1185">Reference proteome</keyword>
<dbReference type="EMBL" id="JADDIV010000003">
    <property type="protein sequence ID" value="MBE7367768.1"/>
    <property type="molecule type" value="Genomic_DNA"/>
</dbReference>
<gene>
    <name evidence="6" type="ORF">IM787_09335</name>
</gene>
<evidence type="ECO:0000256" key="2">
    <source>
        <dbReference type="ARBA" id="ARBA00022692"/>
    </source>
</evidence>
<sequence length="153" mass="16400">MPSLELRVPPVAQVLVAAVLMGLLARAFPTGPLVFTPPYALAGALAGLGCAIAVAGVLAFRRARTTVNPMTPGASSAVVSTGIYGLTRNPMYLGFLLALLGWALALGHGLALLPVAGFVAWMTRFQIVPEERALREKFGEGYEHYLRRVRRWI</sequence>
<name>A0ABR9S2N5_9BURK</name>
<comment type="subcellular location">
    <subcellularLocation>
        <location evidence="1">Endomembrane system</location>
        <topology evidence="1">Multi-pass membrane protein</topology>
    </subcellularLocation>
</comment>
<dbReference type="Pfam" id="PF04191">
    <property type="entry name" value="PEMT"/>
    <property type="match status" value="1"/>
</dbReference>